<proteinExistence type="predicted"/>
<evidence type="ECO:0000259" key="2">
    <source>
        <dbReference type="Pfam" id="PF01425"/>
    </source>
</evidence>
<reference evidence="3 4" key="1">
    <citation type="submission" date="2019-01" db="EMBL/GenBank/DDBJ databases">
        <authorList>
            <person name="Chen W.-M."/>
        </authorList>
    </citation>
    <scope>NUCLEOTIDE SEQUENCE [LARGE SCALE GENOMIC DNA]</scope>
    <source>
        <strain evidence="3 4">CCP-6</strain>
    </source>
</reference>
<comment type="caution">
    <text evidence="3">The sequence shown here is derived from an EMBL/GenBank/DDBJ whole genome shotgun (WGS) entry which is preliminary data.</text>
</comment>
<dbReference type="GO" id="GO:0004040">
    <property type="term" value="F:amidase activity"/>
    <property type="evidence" value="ECO:0007669"/>
    <property type="project" value="UniProtKB-EC"/>
</dbReference>
<dbReference type="Pfam" id="PF01425">
    <property type="entry name" value="Amidase"/>
    <property type="match status" value="2"/>
</dbReference>
<dbReference type="InterPro" id="IPR020556">
    <property type="entry name" value="Amidase_CS"/>
</dbReference>
<evidence type="ECO:0000313" key="3">
    <source>
        <dbReference type="EMBL" id="RVT90085.1"/>
    </source>
</evidence>
<protein>
    <submittedName>
        <fullName evidence="3">Amidase</fullName>
        <ecNumber evidence="3">3.5.1.4</ecNumber>
    </submittedName>
</protein>
<feature type="domain" description="Amidase" evidence="2">
    <location>
        <begin position="12"/>
        <end position="181"/>
    </location>
</feature>
<gene>
    <name evidence="3" type="ORF">EOD42_23945</name>
</gene>
<dbReference type="InterPro" id="IPR023631">
    <property type="entry name" value="Amidase_dom"/>
</dbReference>
<dbReference type="RefSeq" id="WP_127790129.1">
    <property type="nucleotide sequence ID" value="NZ_SACL01000014.1"/>
</dbReference>
<dbReference type="OrthoDB" id="9777859at2"/>
<organism evidence="3 4">
    <name type="scientific">Rhodovarius crocodyli</name>
    <dbReference type="NCBI Taxonomy" id="1979269"/>
    <lineage>
        <taxon>Bacteria</taxon>
        <taxon>Pseudomonadati</taxon>
        <taxon>Pseudomonadota</taxon>
        <taxon>Alphaproteobacteria</taxon>
        <taxon>Acetobacterales</taxon>
        <taxon>Roseomonadaceae</taxon>
        <taxon>Rhodovarius</taxon>
    </lineage>
</organism>
<dbReference type="PANTHER" id="PTHR46310">
    <property type="entry name" value="AMIDASE 1"/>
    <property type="match status" value="1"/>
</dbReference>
<dbReference type="PANTHER" id="PTHR46310:SF7">
    <property type="entry name" value="AMIDASE 1"/>
    <property type="match status" value="1"/>
</dbReference>
<feature type="region of interest" description="Disordered" evidence="1">
    <location>
        <begin position="82"/>
        <end position="106"/>
    </location>
</feature>
<dbReference type="Gene3D" id="3.90.1300.10">
    <property type="entry name" value="Amidase signature (AS) domain"/>
    <property type="match status" value="1"/>
</dbReference>
<accession>A0A437LXE9</accession>
<feature type="domain" description="Amidase" evidence="2">
    <location>
        <begin position="239"/>
        <end position="370"/>
    </location>
</feature>
<dbReference type="SUPFAM" id="SSF75304">
    <property type="entry name" value="Amidase signature (AS) enzymes"/>
    <property type="match status" value="1"/>
</dbReference>
<dbReference type="EC" id="3.5.1.4" evidence="3"/>
<dbReference type="InterPro" id="IPR036928">
    <property type="entry name" value="AS_sf"/>
</dbReference>
<keyword evidence="4" id="KW-1185">Reference proteome</keyword>
<keyword evidence="3" id="KW-0378">Hydrolase</keyword>
<evidence type="ECO:0000256" key="1">
    <source>
        <dbReference type="SAM" id="MobiDB-lite"/>
    </source>
</evidence>
<dbReference type="AlphaFoldDB" id="A0A437LXE9"/>
<dbReference type="PROSITE" id="PS00571">
    <property type="entry name" value="AMIDASES"/>
    <property type="match status" value="1"/>
</dbReference>
<dbReference type="EMBL" id="SACL01000014">
    <property type="protein sequence ID" value="RVT90085.1"/>
    <property type="molecule type" value="Genomic_DNA"/>
</dbReference>
<dbReference type="Proteomes" id="UP000282957">
    <property type="component" value="Unassembled WGS sequence"/>
</dbReference>
<evidence type="ECO:0000313" key="4">
    <source>
        <dbReference type="Proteomes" id="UP000282957"/>
    </source>
</evidence>
<sequence length="378" mass="38982">MTPYVSDVVVQGAADGPLRGLSFAVKDLFEVEGTRSGWGSPDRLAEAPVAAATASVLLPALAAGATLRGKTKTDELACGMFGENPHDGAPLNPAAPGRVPGGSSSGSASAVGLGDVDFAFGTDTGGSVRVPASFCGLFGLRTTHGRLSTAGLMPMAPSFDTVGWLARDARTLRRVGECYFGPITPVLPPRILFAEDAMAQCVPAVASVARAAIEALPRLHRFTLFEEGAAHWLATFRPLQLNELWATHGEWATRPGRNLSPAVAQRIGIAREVTAAEMAHAVPARAALQARMAALLAGGDIIALPTAHDLPPLRDSPVEAQIAFRERTLALTCIASLCRLPQISLPLASLDGVPVGISLIAGSGQDAALLAAAEALTA</sequence>
<dbReference type="NCBIfam" id="NF006169">
    <property type="entry name" value="PRK08310.1"/>
    <property type="match status" value="1"/>
</dbReference>
<name>A0A437LXE9_9PROT</name>